<reference evidence="1" key="1">
    <citation type="submission" date="2021-05" db="EMBL/GenBank/DDBJ databases">
        <authorList>
            <person name="Alioto T."/>
            <person name="Alioto T."/>
            <person name="Gomez Garrido J."/>
        </authorList>
    </citation>
    <scope>NUCLEOTIDE SEQUENCE</scope>
</reference>
<dbReference type="EMBL" id="HBUE01174428">
    <property type="protein sequence ID" value="CAG6516889.1"/>
    <property type="molecule type" value="Transcribed_RNA"/>
</dbReference>
<proteinExistence type="predicted"/>
<dbReference type="EMBL" id="HBUE01279942">
    <property type="protein sequence ID" value="CAG6568408.1"/>
    <property type="molecule type" value="Transcribed_RNA"/>
</dbReference>
<dbReference type="EMBL" id="HBUE01279941">
    <property type="protein sequence ID" value="CAG6568407.1"/>
    <property type="molecule type" value="Transcribed_RNA"/>
</dbReference>
<name>A0A8D8JF23_CULPI</name>
<accession>A0A8D8JF23</accession>
<dbReference type="AlphaFoldDB" id="A0A8D8JF23"/>
<sequence>MYTRGHQSRSVATRCCYCWGANLLSFPLTLAQSHGDLGTIFPFAKICCYSGRSRTCVCVCKYTTFPRFPCLFRSFLPFQLLTLCSSSRARNFPLLGVHTHALAHVQNASLHDADDDAPTSLMLCSLSFSTLFLSFSP</sequence>
<dbReference type="EMBL" id="HBUE01174429">
    <property type="protein sequence ID" value="CAG6516890.1"/>
    <property type="molecule type" value="Transcribed_RNA"/>
</dbReference>
<organism evidence="1">
    <name type="scientific">Culex pipiens</name>
    <name type="common">House mosquito</name>
    <dbReference type="NCBI Taxonomy" id="7175"/>
    <lineage>
        <taxon>Eukaryota</taxon>
        <taxon>Metazoa</taxon>
        <taxon>Ecdysozoa</taxon>
        <taxon>Arthropoda</taxon>
        <taxon>Hexapoda</taxon>
        <taxon>Insecta</taxon>
        <taxon>Pterygota</taxon>
        <taxon>Neoptera</taxon>
        <taxon>Endopterygota</taxon>
        <taxon>Diptera</taxon>
        <taxon>Nematocera</taxon>
        <taxon>Culicoidea</taxon>
        <taxon>Culicidae</taxon>
        <taxon>Culicinae</taxon>
        <taxon>Culicini</taxon>
        <taxon>Culex</taxon>
        <taxon>Culex</taxon>
    </lineage>
</organism>
<protein>
    <submittedName>
        <fullName evidence="1">(northern house mosquito) hypothetical protein</fullName>
    </submittedName>
</protein>
<dbReference type="EMBL" id="HBUE01140470">
    <property type="protein sequence ID" value="CAG6500463.1"/>
    <property type="molecule type" value="Transcribed_RNA"/>
</dbReference>
<evidence type="ECO:0000313" key="1">
    <source>
        <dbReference type="EMBL" id="CAG6568407.1"/>
    </source>
</evidence>